<feature type="coiled-coil region" evidence="1">
    <location>
        <begin position="672"/>
        <end position="699"/>
    </location>
</feature>
<name>A0A6J1S8X6_FRAOC</name>
<keyword evidence="4" id="KW-1185">Reference proteome</keyword>
<evidence type="ECO:0000256" key="2">
    <source>
        <dbReference type="SAM" id="MobiDB-lite"/>
    </source>
</evidence>
<proteinExistence type="predicted"/>
<dbReference type="OrthoDB" id="10604765at2759"/>
<dbReference type="PANTHER" id="PTHR11472:SF34">
    <property type="entry name" value="REGULATOR OF TELOMERE ELONGATION HELICASE 1"/>
    <property type="match status" value="1"/>
</dbReference>
<dbReference type="AlphaFoldDB" id="A0A6J1S8X6"/>
<dbReference type="SMART" id="SM00491">
    <property type="entry name" value="HELICc2"/>
    <property type="match status" value="1"/>
</dbReference>
<dbReference type="GO" id="GO:0003678">
    <property type="term" value="F:DNA helicase activity"/>
    <property type="evidence" value="ECO:0007669"/>
    <property type="project" value="TreeGrafter"/>
</dbReference>
<dbReference type="RefSeq" id="XP_026275700.1">
    <property type="nucleotide sequence ID" value="XM_026419915.2"/>
</dbReference>
<dbReference type="Pfam" id="PF13307">
    <property type="entry name" value="Helicase_C_2"/>
    <property type="match status" value="1"/>
</dbReference>
<feature type="domain" description="ATP-dependent helicase C-terminal" evidence="3">
    <location>
        <begin position="444"/>
        <end position="593"/>
    </location>
</feature>
<evidence type="ECO:0000313" key="4">
    <source>
        <dbReference type="Proteomes" id="UP000504606"/>
    </source>
</evidence>
<sequence>MIINGIEVMVPAPLDEPFGATQLQIQNDFMQACMDAFADKEKPSFLESPEGTDRTVTLLSTALAWIDHQFKTKETQTNKILYLCGTNDGCHRIIQEYKNRIEKNYDFEMKLLDSENISIFNQTDEGLQNKRDEVDSKETTNAKENKWVVNPVIIFGTHNLFIEGIMSKSRKGTFSLKDTIVLVDDAHLIEETARNAMSASLSHCVFQTFEKDLEQGVGSGHELSDFAFQLKRLKAIFMMKPYVEHYGFPSYSYKDLEHYLKPIHDSAPLLTVLKNFTNIDTNNVNNILKFISHIFNFSELESELDSVKAYTSEDYFVGQHMHHCKEGSNCKTIQILCIDPSVLIKRILKSNASPIFTSATISPLSGLKTELQIELSNDFTGKSFVEDFQIFCRIVSCGAGGYFLNSSFSTRDDKDYLTSLGKTVLEFSKVTPECEGVLVYFISASLLENCVSHWQIAKPAGQVTLWDEICKYKDIISISRKDDQDKVEKLNKEKGSCILTTIRGPIPEDKLSIQKRRVVIVVGVPFLYTKDPQLRLKKEYNKEKIRDKNLKFLSESQYEQREAYKLVNRVIDRQICSKSQYGVILLLDTRYRESELSPSIRLKIQREKRFHELIFELKDFFSHVKDRVSSTSVNEELVSTQFGGKVKKWEFEKSRLEYLKLKRQNDRYSGNKKYLENMLQEHLKANELLKEDLEKLKAQVPIAKTPVKREHPVSQSGSGSEGYSHSPIKIPKLESPKKKEECSINQAGGSSIVSPIKLSLEELHIQSPAKELSSVSQAEGAVRLVSPLTSDFSSKKRSYED</sequence>
<dbReference type="InterPro" id="IPR027417">
    <property type="entry name" value="P-loop_NTPase"/>
</dbReference>
<protein>
    <submittedName>
        <fullName evidence="5">Uncharacterized protein LOC113204662</fullName>
    </submittedName>
</protein>
<dbReference type="GO" id="GO:0016818">
    <property type="term" value="F:hydrolase activity, acting on acid anhydrides, in phosphorus-containing anhydrides"/>
    <property type="evidence" value="ECO:0007669"/>
    <property type="project" value="InterPro"/>
</dbReference>
<evidence type="ECO:0000256" key="1">
    <source>
        <dbReference type="SAM" id="Coils"/>
    </source>
</evidence>
<feature type="compositionally biased region" description="Polar residues" evidence="2">
    <location>
        <begin position="713"/>
        <end position="723"/>
    </location>
</feature>
<feature type="compositionally biased region" description="Basic and acidic residues" evidence="2">
    <location>
        <begin position="731"/>
        <end position="742"/>
    </location>
</feature>
<dbReference type="Gene3D" id="3.40.50.300">
    <property type="entry name" value="P-loop containing nucleotide triphosphate hydrolases"/>
    <property type="match status" value="2"/>
</dbReference>
<dbReference type="InterPro" id="IPR045028">
    <property type="entry name" value="DinG/Rad3-like"/>
</dbReference>
<evidence type="ECO:0000259" key="3">
    <source>
        <dbReference type="SMART" id="SM00491"/>
    </source>
</evidence>
<dbReference type="GeneID" id="113204662"/>
<dbReference type="GO" id="GO:0003676">
    <property type="term" value="F:nucleic acid binding"/>
    <property type="evidence" value="ECO:0007669"/>
    <property type="project" value="InterPro"/>
</dbReference>
<dbReference type="GO" id="GO:0005524">
    <property type="term" value="F:ATP binding"/>
    <property type="evidence" value="ECO:0007669"/>
    <property type="project" value="InterPro"/>
</dbReference>
<dbReference type="InterPro" id="IPR006555">
    <property type="entry name" value="ATP-dep_Helicase_C"/>
</dbReference>
<reference evidence="5" key="1">
    <citation type="submission" date="2025-08" db="UniProtKB">
        <authorList>
            <consortium name="RefSeq"/>
        </authorList>
    </citation>
    <scope>IDENTIFICATION</scope>
    <source>
        <tissue evidence="5">Whole organism</tissue>
    </source>
</reference>
<dbReference type="GO" id="GO:0006139">
    <property type="term" value="P:nucleobase-containing compound metabolic process"/>
    <property type="evidence" value="ECO:0007669"/>
    <property type="project" value="InterPro"/>
</dbReference>
<feature type="region of interest" description="Disordered" evidence="2">
    <location>
        <begin position="705"/>
        <end position="746"/>
    </location>
</feature>
<organism evidence="4 5">
    <name type="scientific">Frankliniella occidentalis</name>
    <name type="common">Western flower thrips</name>
    <name type="synonym">Euthrips occidentalis</name>
    <dbReference type="NCBI Taxonomy" id="133901"/>
    <lineage>
        <taxon>Eukaryota</taxon>
        <taxon>Metazoa</taxon>
        <taxon>Ecdysozoa</taxon>
        <taxon>Arthropoda</taxon>
        <taxon>Hexapoda</taxon>
        <taxon>Insecta</taxon>
        <taxon>Pterygota</taxon>
        <taxon>Neoptera</taxon>
        <taxon>Paraneoptera</taxon>
        <taxon>Thysanoptera</taxon>
        <taxon>Terebrantia</taxon>
        <taxon>Thripoidea</taxon>
        <taxon>Thripidae</taxon>
        <taxon>Frankliniella</taxon>
    </lineage>
</organism>
<gene>
    <name evidence="5" type="primary">LOC113204662</name>
</gene>
<dbReference type="KEGG" id="foc:113204662"/>
<dbReference type="PANTHER" id="PTHR11472">
    <property type="entry name" value="DNA REPAIR DEAD HELICASE RAD3/XP-D SUBFAMILY MEMBER"/>
    <property type="match status" value="1"/>
</dbReference>
<dbReference type="Proteomes" id="UP000504606">
    <property type="component" value="Unplaced"/>
</dbReference>
<keyword evidence="1" id="KW-0175">Coiled coil</keyword>
<evidence type="ECO:0000313" key="5">
    <source>
        <dbReference type="RefSeq" id="XP_026275700.1"/>
    </source>
</evidence>
<accession>A0A6J1S8X6</accession>